<dbReference type="InterPro" id="IPR008869">
    <property type="entry name" value="MlaC/ttg2D"/>
</dbReference>
<dbReference type="OrthoDB" id="9787053at2"/>
<dbReference type="PIRSF" id="PIRSF004649">
    <property type="entry name" value="MlaC"/>
    <property type="match status" value="1"/>
</dbReference>
<name>A0A0G3G1F7_9GAMM</name>
<dbReference type="AlphaFoldDB" id="A0A0G3G1F7"/>
<dbReference type="PATRIC" id="fig|106634.4.peg.395"/>
<protein>
    <submittedName>
        <fullName evidence="2">Toluene tolerance protein</fullName>
    </submittedName>
</protein>
<evidence type="ECO:0000313" key="3">
    <source>
        <dbReference type="Proteomes" id="UP000064201"/>
    </source>
</evidence>
<dbReference type="PANTHER" id="PTHR36573:SF1">
    <property type="entry name" value="INTERMEMBRANE PHOSPHOLIPID TRANSPORT SYSTEM BINDING PROTEIN MLAC"/>
    <property type="match status" value="1"/>
</dbReference>
<dbReference type="InterPro" id="IPR042245">
    <property type="entry name" value="Tgt2/MlaC_sf"/>
</dbReference>
<reference evidence="2 3" key="1">
    <citation type="submission" date="2015-04" db="EMBL/GenBank/DDBJ databases">
        <title>Complete Sequence for the Genome of the Thioalkalivibrio versutus D301.</title>
        <authorList>
            <person name="Mu T."/>
            <person name="Zhou J."/>
            <person name="Xu X."/>
        </authorList>
    </citation>
    <scope>NUCLEOTIDE SEQUENCE [LARGE SCALE GENOMIC DNA]</scope>
    <source>
        <strain evidence="2 3">D301</strain>
    </source>
</reference>
<dbReference type="Gene3D" id="3.10.450.710">
    <property type="entry name" value="Tgt2/MlaC"/>
    <property type="match status" value="1"/>
</dbReference>
<dbReference type="Proteomes" id="UP000064201">
    <property type="component" value="Chromosome"/>
</dbReference>
<dbReference type="EMBL" id="CP011367">
    <property type="protein sequence ID" value="AKJ94209.1"/>
    <property type="molecule type" value="Genomic_DNA"/>
</dbReference>
<proteinExistence type="predicted"/>
<feature type="chain" id="PRO_5002553642" evidence="1">
    <location>
        <begin position="27"/>
        <end position="222"/>
    </location>
</feature>
<evidence type="ECO:0000313" key="2">
    <source>
        <dbReference type="EMBL" id="AKJ94209.1"/>
    </source>
</evidence>
<organism evidence="2 3">
    <name type="scientific">Thioalkalivibrio versutus</name>
    <dbReference type="NCBI Taxonomy" id="106634"/>
    <lineage>
        <taxon>Bacteria</taxon>
        <taxon>Pseudomonadati</taxon>
        <taxon>Pseudomonadota</taxon>
        <taxon>Gammaproteobacteria</taxon>
        <taxon>Chromatiales</taxon>
        <taxon>Ectothiorhodospiraceae</taxon>
        <taxon>Thioalkalivibrio</taxon>
    </lineage>
</organism>
<dbReference type="STRING" id="106634.TVD_01945"/>
<sequence>MKWLHERILILPLALLVLILAAPAQAEENPAELIKQSIDAVYEKLRANEARAQEDPDFVIGVIEEEILPGVDINGMARLVLARHWRDASSEQQDRFAEAFKNTLLQAYGVQLADHLDKDVRVIERRSRQDERMAVVATEVVMGSGQSNIQVNYRLRPVNGEWKVFDVEAEGLSFVGNFRTRFNEEINRDGLEALIERLEDGDEALIEDAVGDVTPDNGAGDR</sequence>
<dbReference type="RefSeq" id="WP_047250675.1">
    <property type="nucleotide sequence ID" value="NZ_CP011367.1"/>
</dbReference>
<gene>
    <name evidence="2" type="ORF">TVD_01945</name>
</gene>
<dbReference type="KEGG" id="tvr:TVD_01945"/>
<feature type="signal peptide" evidence="1">
    <location>
        <begin position="1"/>
        <end position="26"/>
    </location>
</feature>
<accession>A0A0G3G1F7</accession>
<dbReference type="Pfam" id="PF05494">
    <property type="entry name" value="MlaC"/>
    <property type="match status" value="1"/>
</dbReference>
<keyword evidence="3" id="KW-1185">Reference proteome</keyword>
<evidence type="ECO:0000256" key="1">
    <source>
        <dbReference type="SAM" id="SignalP"/>
    </source>
</evidence>
<dbReference type="PANTHER" id="PTHR36573">
    <property type="entry name" value="INTERMEMBRANE PHOSPHOLIPID TRANSPORT SYSTEM BINDING PROTEIN MLAC"/>
    <property type="match status" value="1"/>
</dbReference>
<keyword evidence="1" id="KW-0732">Signal</keyword>